<dbReference type="InterPro" id="IPR000215">
    <property type="entry name" value="Serpin_fam"/>
</dbReference>
<organism evidence="4 5">
    <name type="scientific">Allacma fusca</name>
    <dbReference type="NCBI Taxonomy" id="39272"/>
    <lineage>
        <taxon>Eukaryota</taxon>
        <taxon>Metazoa</taxon>
        <taxon>Ecdysozoa</taxon>
        <taxon>Arthropoda</taxon>
        <taxon>Hexapoda</taxon>
        <taxon>Collembola</taxon>
        <taxon>Symphypleona</taxon>
        <taxon>Sminthuridae</taxon>
        <taxon>Allacma</taxon>
    </lineage>
</organism>
<proteinExistence type="inferred from homology"/>
<evidence type="ECO:0000313" key="5">
    <source>
        <dbReference type="Proteomes" id="UP000708208"/>
    </source>
</evidence>
<accession>A0A8J2PE03</accession>
<protein>
    <recommendedName>
        <fullName evidence="3">Serpin domain-containing protein</fullName>
    </recommendedName>
</protein>
<evidence type="ECO:0000256" key="1">
    <source>
        <dbReference type="ARBA" id="ARBA00009500"/>
    </source>
</evidence>
<dbReference type="Pfam" id="PF00079">
    <property type="entry name" value="Serpin"/>
    <property type="match status" value="2"/>
</dbReference>
<dbReference type="CDD" id="cd00172">
    <property type="entry name" value="serpin"/>
    <property type="match status" value="1"/>
</dbReference>
<comment type="caution">
    <text evidence="4">The sequence shown here is derived from an EMBL/GenBank/DDBJ whole genome shotgun (WGS) entry which is preliminary data.</text>
</comment>
<keyword evidence="5" id="KW-1185">Reference proteome</keyword>
<reference evidence="4" key="1">
    <citation type="submission" date="2021-06" db="EMBL/GenBank/DDBJ databases">
        <authorList>
            <person name="Hodson N. C."/>
            <person name="Mongue J. A."/>
            <person name="Jaron S. K."/>
        </authorList>
    </citation>
    <scope>NUCLEOTIDE SEQUENCE</scope>
</reference>
<dbReference type="GO" id="GO:0005615">
    <property type="term" value="C:extracellular space"/>
    <property type="evidence" value="ECO:0007669"/>
    <property type="project" value="InterPro"/>
</dbReference>
<feature type="domain" description="Serpin" evidence="3">
    <location>
        <begin position="37"/>
        <end position="410"/>
    </location>
</feature>
<dbReference type="SMART" id="SM00093">
    <property type="entry name" value="SERPIN"/>
    <property type="match status" value="2"/>
</dbReference>
<dbReference type="PANTHER" id="PTHR11461:SF211">
    <property type="entry name" value="GH10112P-RELATED"/>
    <property type="match status" value="1"/>
</dbReference>
<dbReference type="EMBL" id="CAJVCH010468152">
    <property type="protein sequence ID" value="CAG7820062.1"/>
    <property type="molecule type" value="Genomic_DNA"/>
</dbReference>
<dbReference type="Proteomes" id="UP000708208">
    <property type="component" value="Unassembled WGS sequence"/>
</dbReference>
<feature type="domain" description="Serpin" evidence="3">
    <location>
        <begin position="503"/>
        <end position="863"/>
    </location>
</feature>
<sequence>MQSGIRDAANSSKSGPSGDFYNMARYQSISDLISNFVWTFHKALSETHLGNFAYSPVTVSSCVFSILQGADGVTRDELSQIIVTGGNDDHFTEEFSRINQLLKKFGIGSDNNNNELYKTELGVARFETNQRLFYSIGDSILDEYTKLLNTDFGIDTQAVDFTANSNTFRKINMWLESSCGIKRNASELKGALKLDALNRLMFISSMKFSGTLDLDLQYSEQEAFFQVNNSCRVSVKMLCAEQEISYAVFPQIDARAVSIPYKGDRCSLLIFLPKGKGGLNQLEHCLRSYKTLAQVMNTFQTKRKLQFRMPYFKIEQTININEALKLLGASSVFDTNYADFGRLEEMSENIFISGVIQSVQVDIHSQWNEPSPGLDLKSKKDDDSLEFHVEHPFFFMVYDQVSKTILVADTAPELTQNSRVTVSTENSLETRGVIFYRCDTSIVSKNSSLTLHQNLKYLLELDVGAELLISQRQSENCYEEMACELKNNAAVQAVAEGNSQLTATLHAVLKKENPGNLIFSPFSLSAVVAMAHLGARGSTAAEIASAFNFPEDNEVLTKGYSQVLASLQETADGYTLAAANRLYSQIGFALKKEFSDSIQSAFGAEVQQLDFSNNAASAAEINNWVEKITNNKIKELISADALNSLTRVVLVNGVYFKGQWKNKFDEEHTEKQPFHLNENDTVEVDMMYKQAKFPYAYFEDLDAHAVSLPYKGDRLSMVIYAPQQINGLSKIEDGLKDLSPSKVLQQFGSRSDVQVYLPRFKVESTLFLVEPLKALGAKSMFGDGADFGGIPETDEGLFVSEVVQKAFIEVNEEGSEAAAATGMVMTFCSMPMVEEFRADRPFFFQIVDGKTNFVLFAGRVVKPQVQGVKMPK</sequence>
<evidence type="ECO:0000313" key="4">
    <source>
        <dbReference type="EMBL" id="CAG7820062.1"/>
    </source>
</evidence>
<dbReference type="InterPro" id="IPR023796">
    <property type="entry name" value="Serpin_dom"/>
</dbReference>
<dbReference type="GO" id="GO:0004867">
    <property type="term" value="F:serine-type endopeptidase inhibitor activity"/>
    <property type="evidence" value="ECO:0007669"/>
    <property type="project" value="InterPro"/>
</dbReference>
<dbReference type="PROSITE" id="PS00284">
    <property type="entry name" value="SERPIN"/>
    <property type="match status" value="1"/>
</dbReference>
<dbReference type="CDD" id="cd19601">
    <property type="entry name" value="serpin42Da-like"/>
    <property type="match status" value="1"/>
</dbReference>
<dbReference type="AlphaFoldDB" id="A0A8J2PE03"/>
<dbReference type="PANTHER" id="PTHR11461">
    <property type="entry name" value="SERINE PROTEASE INHIBITOR, SERPIN"/>
    <property type="match status" value="1"/>
</dbReference>
<comment type="similarity">
    <text evidence="1 2">Belongs to the serpin family.</text>
</comment>
<evidence type="ECO:0000259" key="3">
    <source>
        <dbReference type="SMART" id="SM00093"/>
    </source>
</evidence>
<gene>
    <name evidence="4" type="ORF">AFUS01_LOCUS30472</name>
</gene>
<name>A0A8J2PE03_9HEXA</name>
<dbReference type="InterPro" id="IPR023795">
    <property type="entry name" value="Serpin_CS"/>
</dbReference>
<evidence type="ECO:0000256" key="2">
    <source>
        <dbReference type="RuleBase" id="RU000411"/>
    </source>
</evidence>
<dbReference type="OrthoDB" id="671595at2759"/>